<gene>
    <name evidence="1" type="ORF">CLIB1444_02S08790</name>
</gene>
<organism evidence="1 2">
    <name type="scientific">[Candida] jaroonii</name>
    <dbReference type="NCBI Taxonomy" id="467808"/>
    <lineage>
        <taxon>Eukaryota</taxon>
        <taxon>Fungi</taxon>
        <taxon>Dikarya</taxon>
        <taxon>Ascomycota</taxon>
        <taxon>Saccharomycotina</taxon>
        <taxon>Pichiomycetes</taxon>
        <taxon>Debaryomycetaceae</taxon>
        <taxon>Yamadazyma</taxon>
    </lineage>
</organism>
<proteinExistence type="predicted"/>
<name>A0ACA9Y3C4_9ASCO</name>
<evidence type="ECO:0000313" key="2">
    <source>
        <dbReference type="Proteomes" id="UP001152531"/>
    </source>
</evidence>
<dbReference type="EMBL" id="CALSDN010000002">
    <property type="protein sequence ID" value="CAH6719448.1"/>
    <property type="molecule type" value="Genomic_DNA"/>
</dbReference>
<evidence type="ECO:0000313" key="1">
    <source>
        <dbReference type="EMBL" id="CAH6719448.1"/>
    </source>
</evidence>
<reference evidence="1" key="1">
    <citation type="submission" date="2022-06" db="EMBL/GenBank/DDBJ databases">
        <authorList>
            <person name="Legras J.-L."/>
            <person name="Devillers H."/>
            <person name="Grondin C."/>
        </authorList>
    </citation>
    <scope>NUCLEOTIDE SEQUENCE</scope>
    <source>
        <strain evidence="1">CLIB 1444</strain>
    </source>
</reference>
<accession>A0ACA9Y3C4</accession>
<keyword evidence="2" id="KW-1185">Reference proteome</keyword>
<protein>
    <submittedName>
        <fullName evidence="1">Uncharacterized protein</fullName>
    </submittedName>
</protein>
<dbReference type="Proteomes" id="UP001152531">
    <property type="component" value="Unassembled WGS sequence"/>
</dbReference>
<sequence length="586" mass="66579">MNNEDNLRNQFMSNTNASRDTIKYDRIPYPTNELDDFEFNDHRDQPRQKETYEMNSLNYTQEFPGNQHDSPVLNQPPQIPPKNNAHDKENLPLPPNPFDTPFDETYRGNDFYPTKPQPPIPEFDEEALMKRNEKHRIRQLKSKPRFHYTRLPYFGILVTAIQVIVFIVELIKMSTLTGSAFQTQPYFNPMLGPSTYLLVNMGARYTPCMNQIEGITNDTSIQYPCANSTKLDTNVCSLNELCGLSGIPTHGDSWDPNQWYRIITPIFLHAGFLHILFNLLLQVTMGFSIERYIGTLKYAIIYMLSGVSGFLLGANFTPNGIASTGCSGSLFGIVATNLLLFVYSGRKNTNMYGTKKFGLFLAVLIGEVIVSFVLGLLPGLDNFSHLGGFAMGFLASFVLLKDPYWIYESGIITYQSKLSTFEVFKNNWNPLYNIDDKIRSRFYMWLGVRGLCFIIIVLYFALLINNFFGKGEITTDNGCSWCKYISCLPVNGWCDNGYVSVTTQKNDSPTKSSPSSSSLITTTEVFTSTIPSSIENTDFKRDFQLEESVWDPLDDATIGRNDATFGNIGVSLIMGLILYRYFKFRR</sequence>
<comment type="caution">
    <text evidence="1">The sequence shown here is derived from an EMBL/GenBank/DDBJ whole genome shotgun (WGS) entry which is preliminary data.</text>
</comment>